<organism evidence="1">
    <name type="scientific">marine sediment metagenome</name>
    <dbReference type="NCBI Taxonomy" id="412755"/>
    <lineage>
        <taxon>unclassified sequences</taxon>
        <taxon>metagenomes</taxon>
        <taxon>ecological metagenomes</taxon>
    </lineage>
</organism>
<accession>X1QI00</accession>
<dbReference type="EMBL" id="BARW01004929">
    <property type="protein sequence ID" value="GAI68092.1"/>
    <property type="molecule type" value="Genomic_DNA"/>
</dbReference>
<evidence type="ECO:0000313" key="1">
    <source>
        <dbReference type="EMBL" id="GAI68092.1"/>
    </source>
</evidence>
<sequence length="99" mass="10706">MKYLLYAILALSVASTAASAQTVSTVATTKLWYGPILRTHFPTVIPIHGWEYPIDQLPCHSTDITKFNMSATTTRTYGSPALKVSGSLTLGSITSPFEV</sequence>
<reference evidence="1" key="1">
    <citation type="journal article" date="2014" name="Front. Microbiol.">
        <title>High frequency of phylogenetically diverse reductive dehalogenase-homologous genes in deep subseafloor sedimentary metagenomes.</title>
        <authorList>
            <person name="Kawai M."/>
            <person name="Futagami T."/>
            <person name="Toyoda A."/>
            <person name="Takaki Y."/>
            <person name="Nishi S."/>
            <person name="Hori S."/>
            <person name="Arai W."/>
            <person name="Tsubouchi T."/>
            <person name="Morono Y."/>
            <person name="Uchiyama I."/>
            <person name="Ito T."/>
            <person name="Fujiyama A."/>
            <person name="Inagaki F."/>
            <person name="Takami H."/>
        </authorList>
    </citation>
    <scope>NUCLEOTIDE SEQUENCE</scope>
    <source>
        <strain evidence="1">Expedition CK06-06</strain>
    </source>
</reference>
<gene>
    <name evidence="1" type="ORF">S12H4_11132</name>
</gene>
<name>X1QI00_9ZZZZ</name>
<dbReference type="AlphaFoldDB" id="X1QI00"/>
<proteinExistence type="predicted"/>
<comment type="caution">
    <text evidence="1">The sequence shown here is derived from an EMBL/GenBank/DDBJ whole genome shotgun (WGS) entry which is preliminary data.</text>
</comment>
<protein>
    <submittedName>
        <fullName evidence="1">Uncharacterized protein</fullName>
    </submittedName>
</protein>
<feature type="non-terminal residue" evidence="1">
    <location>
        <position position="99"/>
    </location>
</feature>